<dbReference type="EMBL" id="GL735864">
    <property type="protein sequence ID" value="EFX60648.1"/>
    <property type="molecule type" value="Genomic_DNA"/>
</dbReference>
<dbReference type="InParanoid" id="E9I5T2"/>
<reference evidence="1 2" key="1">
    <citation type="journal article" date="2011" name="Science">
        <title>The ecoresponsive genome of Daphnia pulex.</title>
        <authorList>
            <person name="Colbourne J.K."/>
            <person name="Pfrender M.E."/>
            <person name="Gilbert D."/>
            <person name="Thomas W.K."/>
            <person name="Tucker A."/>
            <person name="Oakley T.H."/>
            <person name="Tokishita S."/>
            <person name="Aerts A."/>
            <person name="Arnold G.J."/>
            <person name="Basu M.K."/>
            <person name="Bauer D.J."/>
            <person name="Caceres C.E."/>
            <person name="Carmel L."/>
            <person name="Casola C."/>
            <person name="Choi J.H."/>
            <person name="Detter J.C."/>
            <person name="Dong Q."/>
            <person name="Dusheyko S."/>
            <person name="Eads B.D."/>
            <person name="Frohlich T."/>
            <person name="Geiler-Samerotte K.A."/>
            <person name="Gerlach D."/>
            <person name="Hatcher P."/>
            <person name="Jogdeo S."/>
            <person name="Krijgsveld J."/>
            <person name="Kriventseva E.V."/>
            <person name="Kultz D."/>
            <person name="Laforsch C."/>
            <person name="Lindquist E."/>
            <person name="Lopez J."/>
            <person name="Manak J.R."/>
            <person name="Muller J."/>
            <person name="Pangilinan J."/>
            <person name="Patwardhan R.P."/>
            <person name="Pitluck S."/>
            <person name="Pritham E.J."/>
            <person name="Rechtsteiner A."/>
            <person name="Rho M."/>
            <person name="Rogozin I.B."/>
            <person name="Sakarya O."/>
            <person name="Salamov A."/>
            <person name="Schaack S."/>
            <person name="Shapiro H."/>
            <person name="Shiga Y."/>
            <person name="Skalitzky C."/>
            <person name="Smith Z."/>
            <person name="Souvorov A."/>
            <person name="Sung W."/>
            <person name="Tang Z."/>
            <person name="Tsuchiya D."/>
            <person name="Tu H."/>
            <person name="Vos H."/>
            <person name="Wang M."/>
            <person name="Wolf Y.I."/>
            <person name="Yamagata H."/>
            <person name="Yamada T."/>
            <person name="Ye Y."/>
            <person name="Shaw J.R."/>
            <person name="Andrews J."/>
            <person name="Crease T.J."/>
            <person name="Tang H."/>
            <person name="Lucas S.M."/>
            <person name="Robertson H.M."/>
            <person name="Bork P."/>
            <person name="Koonin E.V."/>
            <person name="Zdobnov E.M."/>
            <person name="Grigoriev I.V."/>
            <person name="Lynch M."/>
            <person name="Boore J.L."/>
        </authorList>
    </citation>
    <scope>NUCLEOTIDE SEQUENCE [LARGE SCALE GENOMIC DNA]</scope>
</reference>
<protein>
    <submittedName>
        <fullName evidence="1">Uncharacterized protein</fullName>
    </submittedName>
</protein>
<keyword evidence="2" id="KW-1185">Reference proteome</keyword>
<dbReference type="AlphaFoldDB" id="E9I5T2"/>
<name>E9I5T2_DAPPU</name>
<sequence>MGKEGSTGIEKFDGERTKGSIDYNTWRLRVTSRLAAKGLSTTLKDEGTATEKAQAKEIVVNALSNYQISLLSGKVEDSTVKQIWDGVEKNNAEKSAANRWLVMESMFGDRIKEEEYAL</sequence>
<dbReference type="KEGG" id="dpx:DAPPUDRAFT_342188"/>
<proteinExistence type="predicted"/>
<dbReference type="Proteomes" id="UP000000305">
    <property type="component" value="Unassembled WGS sequence"/>
</dbReference>
<dbReference type="HOGENOM" id="CLU_2078871_0_0_1"/>
<evidence type="ECO:0000313" key="2">
    <source>
        <dbReference type="Proteomes" id="UP000000305"/>
    </source>
</evidence>
<feature type="non-terminal residue" evidence="1">
    <location>
        <position position="118"/>
    </location>
</feature>
<organism evidence="1 2">
    <name type="scientific">Daphnia pulex</name>
    <name type="common">Water flea</name>
    <dbReference type="NCBI Taxonomy" id="6669"/>
    <lineage>
        <taxon>Eukaryota</taxon>
        <taxon>Metazoa</taxon>
        <taxon>Ecdysozoa</taxon>
        <taxon>Arthropoda</taxon>
        <taxon>Crustacea</taxon>
        <taxon>Branchiopoda</taxon>
        <taxon>Diplostraca</taxon>
        <taxon>Cladocera</taxon>
        <taxon>Anomopoda</taxon>
        <taxon>Daphniidae</taxon>
        <taxon>Daphnia</taxon>
    </lineage>
</organism>
<evidence type="ECO:0000313" key="1">
    <source>
        <dbReference type="EMBL" id="EFX60648.1"/>
    </source>
</evidence>
<gene>
    <name evidence="1" type="ORF">DAPPUDRAFT_342188</name>
</gene>
<accession>E9I5T2</accession>